<dbReference type="eggNOG" id="COG0251">
    <property type="taxonomic scope" value="Bacteria"/>
</dbReference>
<sequence length="156" mass="15698">MTTASFDDRLKDLAIELPPAGAPVANYVPVVLHDGLATVSGQLPRDAGGLVTGKVGEGLTPEAAQAAARLCGLAVIAQLRGALGGRLDRVVRCVQLTGFVNAGPAFTDHPQVVNGASDLMVEVFGEAGRHARAAVGAGSLPLGAAVEVAAVFAIRP</sequence>
<dbReference type="PANTHER" id="PTHR43760">
    <property type="entry name" value="ENDORIBONUCLEASE-RELATED"/>
    <property type="match status" value="1"/>
</dbReference>
<organism evidence="2 3">
    <name type="scientific">Phenylobacterium zucineum (strain HLK1)</name>
    <dbReference type="NCBI Taxonomy" id="450851"/>
    <lineage>
        <taxon>Bacteria</taxon>
        <taxon>Pseudomonadati</taxon>
        <taxon>Pseudomonadota</taxon>
        <taxon>Alphaproteobacteria</taxon>
        <taxon>Caulobacterales</taxon>
        <taxon>Caulobacteraceae</taxon>
        <taxon>Phenylobacterium</taxon>
    </lineage>
</organism>
<accession>B4R9W3</accession>
<dbReference type="OrthoDB" id="9806350at2"/>
<keyword evidence="3" id="KW-1185">Reference proteome</keyword>
<dbReference type="AlphaFoldDB" id="B4R9W3"/>
<dbReference type="PANTHER" id="PTHR43760:SF1">
    <property type="entry name" value="ENDORIBONUCLEASE L-PSP_CHORISMATE MUTASE-LIKE DOMAIN-CONTAINING PROTEIN"/>
    <property type="match status" value="1"/>
</dbReference>
<dbReference type="RefSeq" id="WP_012522021.1">
    <property type="nucleotide sequence ID" value="NC_011144.1"/>
</dbReference>
<dbReference type="STRING" id="450851.PHZ_c1464"/>
<name>B4R9W3_PHEZH</name>
<dbReference type="SUPFAM" id="SSF55298">
    <property type="entry name" value="YjgF-like"/>
    <property type="match status" value="1"/>
</dbReference>
<dbReference type="InterPro" id="IPR035959">
    <property type="entry name" value="RutC-like_sf"/>
</dbReference>
<dbReference type="InterPro" id="IPR013813">
    <property type="entry name" value="Endoribo_LPSP/chorism_mut-like"/>
</dbReference>
<dbReference type="HOGENOM" id="CLU_104845_0_1_5"/>
<dbReference type="Proteomes" id="UP000001868">
    <property type="component" value="Chromosome"/>
</dbReference>
<evidence type="ECO:0000313" key="2">
    <source>
        <dbReference type="EMBL" id="ACG77877.1"/>
    </source>
</evidence>
<protein>
    <submittedName>
        <fullName evidence="2">Putative translation initiation inhibitor, yjgF family</fullName>
    </submittedName>
</protein>
<dbReference type="EMBL" id="CP000747">
    <property type="protein sequence ID" value="ACG77877.1"/>
    <property type="molecule type" value="Genomic_DNA"/>
</dbReference>
<dbReference type="KEGG" id="pzu:PHZ_c1464"/>
<gene>
    <name evidence="2" type="ordered locus">PHZ_c1464</name>
</gene>
<dbReference type="Pfam" id="PF14588">
    <property type="entry name" value="YjgF_endoribonc"/>
    <property type="match status" value="1"/>
</dbReference>
<dbReference type="CDD" id="cd02199">
    <property type="entry name" value="YjgF_YER057c_UK114_like_1"/>
    <property type="match status" value="1"/>
</dbReference>
<proteinExistence type="predicted"/>
<evidence type="ECO:0000259" key="1">
    <source>
        <dbReference type="Pfam" id="PF14588"/>
    </source>
</evidence>
<evidence type="ECO:0000313" key="3">
    <source>
        <dbReference type="Proteomes" id="UP000001868"/>
    </source>
</evidence>
<dbReference type="Gene3D" id="3.30.1330.40">
    <property type="entry name" value="RutC-like"/>
    <property type="match status" value="1"/>
</dbReference>
<feature type="domain" description="Endoribonuclease L-PSP/chorismate mutase-like" evidence="1">
    <location>
        <begin position="9"/>
        <end position="146"/>
    </location>
</feature>
<reference evidence="2 3" key="1">
    <citation type="journal article" date="2008" name="BMC Genomics">
        <title>Complete genome of Phenylobacterium zucineum - a novel facultative intracellular bacterium isolated from human erythroleukemia cell line K562.</title>
        <authorList>
            <person name="Luo Y."/>
            <person name="Xu X."/>
            <person name="Ding Z."/>
            <person name="Liu Z."/>
            <person name="Zhang B."/>
            <person name="Yan Z."/>
            <person name="Sun J."/>
            <person name="Hu S."/>
            <person name="Hu X."/>
        </authorList>
    </citation>
    <scope>NUCLEOTIDE SEQUENCE [LARGE SCALE GENOMIC DNA]</scope>
    <source>
        <strain evidence="2 3">HLK1</strain>
    </source>
</reference>